<comment type="caution">
    <text evidence="3">The sequence shown here is derived from an EMBL/GenBank/DDBJ whole genome shotgun (WGS) entry which is preliminary data.</text>
</comment>
<dbReference type="AlphaFoldDB" id="A0A520RXU2"/>
<dbReference type="EMBL" id="SHAG01000052">
    <property type="protein sequence ID" value="RZO75005.1"/>
    <property type="molecule type" value="Genomic_DNA"/>
</dbReference>
<evidence type="ECO:0000313" key="4">
    <source>
        <dbReference type="Proteomes" id="UP000316199"/>
    </source>
</evidence>
<gene>
    <name evidence="3" type="ORF">EVA68_08015</name>
</gene>
<dbReference type="Pfam" id="PF21028">
    <property type="entry name" value="DUF1285_C"/>
    <property type="match status" value="1"/>
</dbReference>
<evidence type="ECO:0000259" key="1">
    <source>
        <dbReference type="Pfam" id="PF06938"/>
    </source>
</evidence>
<accession>A0A520RXU2</accession>
<feature type="domain" description="DUF1285" evidence="1">
    <location>
        <begin position="22"/>
        <end position="89"/>
    </location>
</feature>
<dbReference type="Pfam" id="PF06938">
    <property type="entry name" value="DUF1285_N"/>
    <property type="match status" value="1"/>
</dbReference>
<sequence length="187" mass="21557">MVGETPYSLLKELEDVQFKDRPPIHLWDPQKVSNLGLIISDDGSWSYLGSRITRHRIARLFSTLLRLENDGKYYLITPQEKYLIEVSDAPFIAILMQEVGNGRHQSVFFTTNMGDQITVDEEHPLRLKIDLNSGEPSPYVMVRDGLEAKLSRNVYYQLMELLVKEDNRIGVWSENVFFELLESSACC</sequence>
<dbReference type="InterPro" id="IPR048341">
    <property type="entry name" value="DUF1285_N"/>
</dbReference>
<dbReference type="Proteomes" id="UP000316199">
    <property type="component" value="Unassembled WGS sequence"/>
</dbReference>
<evidence type="ECO:0000259" key="2">
    <source>
        <dbReference type="Pfam" id="PF21028"/>
    </source>
</evidence>
<dbReference type="InterPro" id="IPR010707">
    <property type="entry name" value="DUF1285"/>
</dbReference>
<proteinExistence type="predicted"/>
<dbReference type="PIRSF" id="PIRSF029557">
    <property type="entry name" value="UCP029557"/>
    <property type="match status" value="1"/>
</dbReference>
<dbReference type="Gene3D" id="3.10.540.10">
    <property type="entry name" value="duf1285 like domain"/>
    <property type="match status" value="1"/>
</dbReference>
<protein>
    <submittedName>
        <fullName evidence="3">DUF1285 domain-containing protein</fullName>
    </submittedName>
</protein>
<name>A0A520RXU2_9GAMM</name>
<dbReference type="InterPro" id="IPR048342">
    <property type="entry name" value="DUF1285_C"/>
</dbReference>
<evidence type="ECO:0000313" key="3">
    <source>
        <dbReference type="EMBL" id="RZO75005.1"/>
    </source>
</evidence>
<feature type="domain" description="DUF1285" evidence="2">
    <location>
        <begin position="90"/>
        <end position="180"/>
    </location>
</feature>
<organism evidence="3 4">
    <name type="scientific">OM182 bacterium</name>
    <dbReference type="NCBI Taxonomy" id="2510334"/>
    <lineage>
        <taxon>Bacteria</taxon>
        <taxon>Pseudomonadati</taxon>
        <taxon>Pseudomonadota</taxon>
        <taxon>Gammaproteobacteria</taxon>
        <taxon>OMG group</taxon>
        <taxon>OM182 clade</taxon>
    </lineage>
</organism>
<dbReference type="Gene3D" id="2.30.270.10">
    <property type="entry name" value="duf1285 protein"/>
    <property type="match status" value="1"/>
</dbReference>
<reference evidence="3 4" key="1">
    <citation type="submission" date="2019-02" db="EMBL/GenBank/DDBJ databases">
        <title>Prokaryotic population dynamics and viral predation in marine succession experiment using metagenomics: the confinement effect.</title>
        <authorList>
            <person name="Haro-Moreno J.M."/>
            <person name="Rodriguez-Valera F."/>
            <person name="Lopez-Perez M."/>
        </authorList>
    </citation>
    <scope>NUCLEOTIDE SEQUENCE [LARGE SCALE GENOMIC DNA]</scope>
    <source>
        <strain evidence="3">MED-G157</strain>
    </source>
</reference>
<dbReference type="InterPro" id="IPR023361">
    <property type="entry name" value="DUF1285_beta_roll_sf"/>
</dbReference>